<accession>A0A2W6Q5X7</accession>
<dbReference type="SUPFAM" id="SSF52833">
    <property type="entry name" value="Thioredoxin-like"/>
    <property type="match status" value="1"/>
</dbReference>
<comment type="caution">
    <text evidence="2">The sequence shown here is derived from an EMBL/GenBank/DDBJ whole genome shotgun (WGS) entry which is preliminary data.</text>
</comment>
<dbReference type="Pfam" id="PF00085">
    <property type="entry name" value="Thioredoxin"/>
    <property type="match status" value="1"/>
</dbReference>
<dbReference type="InterPro" id="IPR013766">
    <property type="entry name" value="Thioredoxin_domain"/>
</dbReference>
<evidence type="ECO:0000313" key="2">
    <source>
        <dbReference type="EMBL" id="PZT52663.1"/>
    </source>
</evidence>
<organism evidence="2 3">
    <name type="scientific">Paenibacillus silvae</name>
    <dbReference type="NCBI Taxonomy" id="1325358"/>
    <lineage>
        <taxon>Bacteria</taxon>
        <taxon>Bacillati</taxon>
        <taxon>Bacillota</taxon>
        <taxon>Bacilli</taxon>
        <taxon>Bacillales</taxon>
        <taxon>Paenibacillaceae</taxon>
        <taxon>Paenibacillus</taxon>
    </lineage>
</organism>
<feature type="domain" description="Thioredoxin" evidence="1">
    <location>
        <begin position="5"/>
        <end position="78"/>
    </location>
</feature>
<gene>
    <name evidence="2" type="ORF">DN757_26265</name>
</gene>
<dbReference type="CDD" id="cd02947">
    <property type="entry name" value="TRX_family"/>
    <property type="match status" value="1"/>
</dbReference>
<dbReference type="EMBL" id="QKWW01000092">
    <property type="protein sequence ID" value="PZT52663.1"/>
    <property type="molecule type" value="Genomic_DNA"/>
</dbReference>
<dbReference type="AlphaFoldDB" id="A0A2W6Q5X7"/>
<protein>
    <recommendedName>
        <fullName evidence="1">Thioredoxin domain-containing protein</fullName>
    </recommendedName>
</protein>
<evidence type="ECO:0000259" key="1">
    <source>
        <dbReference type="Pfam" id="PF00085"/>
    </source>
</evidence>
<reference evidence="2 3" key="1">
    <citation type="submission" date="2018-06" db="EMBL/GenBank/DDBJ databases">
        <title>Isolation of heavy metals resistant Paenibacillus silvae NC2 from Gold-Copper mine in ZiJin, China.</title>
        <authorList>
            <person name="Xu J."/>
            <person name="Mazhar H.S."/>
            <person name="Rensing C."/>
        </authorList>
    </citation>
    <scope>NUCLEOTIDE SEQUENCE [LARGE SCALE GENOMIC DNA]</scope>
    <source>
        <strain evidence="2 3">NC2</strain>
    </source>
</reference>
<dbReference type="InterPro" id="IPR036249">
    <property type="entry name" value="Thioredoxin-like_sf"/>
</dbReference>
<dbReference type="RefSeq" id="WP_111273133.1">
    <property type="nucleotide sequence ID" value="NZ_QKWW01000092.1"/>
</dbReference>
<proteinExistence type="predicted"/>
<name>A0A2W6Q5X7_9BACL</name>
<dbReference type="Proteomes" id="UP000249204">
    <property type="component" value="Unassembled WGS sequence"/>
</dbReference>
<evidence type="ECO:0000313" key="3">
    <source>
        <dbReference type="Proteomes" id="UP000249204"/>
    </source>
</evidence>
<sequence>MNLTLYYSNDCGHCRRFQKTLDKIAQERQHVSISKIEYDSSIHTEIKFIPTVIVKHGDRELGRFSSALAKKTIDAWLDQLEEYIKFYLG</sequence>
<dbReference type="Gene3D" id="3.40.30.10">
    <property type="entry name" value="Glutaredoxin"/>
    <property type="match status" value="1"/>
</dbReference>